<evidence type="ECO:0000313" key="2">
    <source>
        <dbReference type="EMBL" id="GMI35136.1"/>
    </source>
</evidence>
<protein>
    <submittedName>
        <fullName evidence="2">Uncharacterized protein</fullName>
    </submittedName>
</protein>
<feature type="non-terminal residue" evidence="2">
    <location>
        <position position="1"/>
    </location>
</feature>
<evidence type="ECO:0000313" key="3">
    <source>
        <dbReference type="Proteomes" id="UP001165060"/>
    </source>
</evidence>
<dbReference type="EMBL" id="BRYB01004684">
    <property type="protein sequence ID" value="GMI35136.1"/>
    <property type="molecule type" value="Genomic_DNA"/>
</dbReference>
<keyword evidence="1" id="KW-0732">Signal</keyword>
<gene>
    <name evidence="2" type="ORF">TeGR_g10179</name>
</gene>
<evidence type="ECO:0000256" key="1">
    <source>
        <dbReference type="SAM" id="SignalP"/>
    </source>
</evidence>
<sequence>CFACINVLLLVGVIVYAVVSKEVASSDTPDQPFGRFRFLRGIDWDEDV</sequence>
<reference evidence="2 3" key="1">
    <citation type="journal article" date="2023" name="Commun. Biol.">
        <title>Genome analysis of Parmales, the sister group of diatoms, reveals the evolutionary specialization of diatoms from phago-mixotrophs to photoautotrophs.</title>
        <authorList>
            <person name="Ban H."/>
            <person name="Sato S."/>
            <person name="Yoshikawa S."/>
            <person name="Yamada K."/>
            <person name="Nakamura Y."/>
            <person name="Ichinomiya M."/>
            <person name="Sato N."/>
            <person name="Blanc-Mathieu R."/>
            <person name="Endo H."/>
            <person name="Kuwata A."/>
            <person name="Ogata H."/>
        </authorList>
    </citation>
    <scope>NUCLEOTIDE SEQUENCE [LARGE SCALE GENOMIC DNA]</scope>
</reference>
<feature type="signal peptide" evidence="1">
    <location>
        <begin position="1"/>
        <end position="20"/>
    </location>
</feature>
<name>A0ABQ6MX07_9STRA</name>
<dbReference type="Proteomes" id="UP001165060">
    <property type="component" value="Unassembled WGS sequence"/>
</dbReference>
<organism evidence="2 3">
    <name type="scientific">Tetraparma gracilis</name>
    <dbReference type="NCBI Taxonomy" id="2962635"/>
    <lineage>
        <taxon>Eukaryota</taxon>
        <taxon>Sar</taxon>
        <taxon>Stramenopiles</taxon>
        <taxon>Ochrophyta</taxon>
        <taxon>Bolidophyceae</taxon>
        <taxon>Parmales</taxon>
        <taxon>Triparmaceae</taxon>
        <taxon>Tetraparma</taxon>
    </lineage>
</organism>
<comment type="caution">
    <text evidence="2">The sequence shown here is derived from an EMBL/GenBank/DDBJ whole genome shotgun (WGS) entry which is preliminary data.</text>
</comment>
<keyword evidence="3" id="KW-1185">Reference proteome</keyword>
<feature type="chain" id="PRO_5046225805" evidence="1">
    <location>
        <begin position="21"/>
        <end position="48"/>
    </location>
</feature>
<accession>A0ABQ6MX07</accession>
<proteinExistence type="predicted"/>